<feature type="transmembrane region" description="Helical" evidence="7">
    <location>
        <begin position="378"/>
        <end position="397"/>
    </location>
</feature>
<feature type="transmembrane region" description="Helical" evidence="7">
    <location>
        <begin position="204"/>
        <end position="228"/>
    </location>
</feature>
<feature type="transmembrane region" description="Helical" evidence="7">
    <location>
        <begin position="36"/>
        <end position="59"/>
    </location>
</feature>
<keyword evidence="3 7" id="KW-0812">Transmembrane</keyword>
<evidence type="ECO:0000256" key="6">
    <source>
        <dbReference type="SAM" id="MobiDB-lite"/>
    </source>
</evidence>
<feature type="transmembrane region" description="Helical" evidence="7">
    <location>
        <begin position="424"/>
        <end position="446"/>
    </location>
</feature>
<feature type="transmembrane region" description="Helical" evidence="7">
    <location>
        <begin position="261"/>
        <end position="282"/>
    </location>
</feature>
<evidence type="ECO:0000313" key="9">
    <source>
        <dbReference type="EMBL" id="TGG75592.1"/>
    </source>
</evidence>
<feature type="transmembrane region" description="Helical" evidence="7">
    <location>
        <begin position="302"/>
        <end position="323"/>
    </location>
</feature>
<feature type="domain" description="ABC3 transporter permease C-terminal" evidence="8">
    <location>
        <begin position="668"/>
        <end position="777"/>
    </location>
</feature>
<dbReference type="Proteomes" id="UP000298111">
    <property type="component" value="Unassembled WGS sequence"/>
</dbReference>
<reference evidence="9 10" key="1">
    <citation type="submission" date="2018-10" db="EMBL/GenBank/DDBJ databases">
        <title>Isolation of pseudouridimycin from Streptomyces albus DSM 40763.</title>
        <authorList>
            <person name="Rosenqvist P."/>
            <person name="Metsae-Ketelae M."/>
            <person name="Virta P."/>
        </authorList>
    </citation>
    <scope>NUCLEOTIDE SEQUENCE [LARGE SCALE GENOMIC DNA]</scope>
    <source>
        <strain evidence="9 10">DSM 40763</strain>
    </source>
</reference>
<keyword evidence="5 7" id="KW-0472">Membrane</keyword>
<evidence type="ECO:0000256" key="4">
    <source>
        <dbReference type="ARBA" id="ARBA00022989"/>
    </source>
</evidence>
<evidence type="ECO:0000256" key="7">
    <source>
        <dbReference type="SAM" id="Phobius"/>
    </source>
</evidence>
<name>A0A8H1QKL7_9ACTN</name>
<evidence type="ECO:0000256" key="1">
    <source>
        <dbReference type="ARBA" id="ARBA00004651"/>
    </source>
</evidence>
<evidence type="ECO:0000256" key="3">
    <source>
        <dbReference type="ARBA" id="ARBA00022692"/>
    </source>
</evidence>
<comment type="caution">
    <text evidence="9">The sequence shown here is derived from an EMBL/GenBank/DDBJ whole genome shotgun (WGS) entry which is preliminary data.</text>
</comment>
<keyword evidence="4 7" id="KW-1133">Transmembrane helix</keyword>
<accession>A0A8H1QKL7</accession>
<organism evidence="9 10">
    <name type="scientific">Streptomyces albus</name>
    <dbReference type="NCBI Taxonomy" id="1888"/>
    <lineage>
        <taxon>Bacteria</taxon>
        <taxon>Bacillati</taxon>
        <taxon>Actinomycetota</taxon>
        <taxon>Actinomycetes</taxon>
        <taxon>Kitasatosporales</taxon>
        <taxon>Streptomycetaceae</taxon>
        <taxon>Streptomyces</taxon>
    </lineage>
</organism>
<feature type="region of interest" description="Disordered" evidence="6">
    <location>
        <begin position="64"/>
        <end position="85"/>
    </location>
</feature>
<evidence type="ECO:0000313" key="10">
    <source>
        <dbReference type="Proteomes" id="UP000298111"/>
    </source>
</evidence>
<gene>
    <name evidence="9" type="ORF">D8771_31730</name>
</gene>
<dbReference type="InterPro" id="IPR003838">
    <property type="entry name" value="ABC3_permease_C"/>
</dbReference>
<evidence type="ECO:0000256" key="2">
    <source>
        <dbReference type="ARBA" id="ARBA00022475"/>
    </source>
</evidence>
<dbReference type="Pfam" id="PF02687">
    <property type="entry name" value="FtsX"/>
    <property type="match status" value="1"/>
</dbReference>
<feature type="region of interest" description="Disordered" evidence="6">
    <location>
        <begin position="539"/>
        <end position="573"/>
    </location>
</feature>
<feature type="transmembrane region" description="Helical" evidence="7">
    <location>
        <begin position="344"/>
        <end position="363"/>
    </location>
</feature>
<keyword evidence="2" id="KW-1003">Cell membrane</keyword>
<feature type="transmembrane region" description="Helical" evidence="7">
    <location>
        <begin position="751"/>
        <end position="775"/>
    </location>
</feature>
<evidence type="ECO:0000256" key="5">
    <source>
        <dbReference type="ARBA" id="ARBA00023136"/>
    </source>
</evidence>
<dbReference type="AlphaFoldDB" id="A0A8H1QKL7"/>
<dbReference type="EMBL" id="RCIY01000114">
    <property type="protein sequence ID" value="TGG75592.1"/>
    <property type="molecule type" value="Genomic_DNA"/>
</dbReference>
<dbReference type="RefSeq" id="WP_053933832.1">
    <property type="nucleotide sequence ID" value="NZ_CP103060.1"/>
</dbReference>
<evidence type="ECO:0000259" key="8">
    <source>
        <dbReference type="Pfam" id="PF02687"/>
    </source>
</evidence>
<sequence length="786" mass="82457">MTAQRSGGARLRTAARDLAMGGRFALSGRQGWVRTLLTAVGVGLGVAMLLLAASVPHIAQVRQERTHARDLNPSGDYGQGEKPGDRTLLAADAKTTYHGKEIYGYALQPEGKHPLVPPGIDALPAPGRMYVSPALKKLLRSDEGGELARRLDSRIVGTIGDEGLEGPQELAFYMGAEKLSPPGTGTARVTRIGDTEEGGPIPPVVVLLGVVACVVLLMPVAVFIGAAARFGGDRRDRRLAALRLVGADAAMARRVAAGESLVGAVLGLFFGAAVFALGRHLLGGVSLFGLSVFPSAVVPGLALGALIVLGVPVTAVAVSVFALRGVAIEPLGVVREAEPGRRRLWWRLLPPLAGALLLLPLSGEVENTPQGDVHEVQVVGGVLLLLSGVGLLLPWVVERLVARLNGGGVSGQLAVRRLQLNSGAATRAVSGITIAVAGAIALQMLFQGVAKETTVSTGDRADAQRIGVRYVPVGQSLTGSERLTAALRKTDGVRRATGYLESYQQLVGKDKYVAVGVGSCDTLREIAAVGSCRNGQSFRVEAPRGKGEVPPPPAGTKVRPDTEDDSQDRKPGHVWKVPASARTVTALPDIWGEDSFEGLLLTPGAMPKGVTDDAVYVGRVQLAAGNADALEHVRTTVFREDPAASVITFTGSERNGYFVMMQRVILAAAVGVMVLIGASLVISMLEQLRERKRQLAVLVAFGTRRTTLGASVLWQSAVPVVLGLVLASGFGMLLGWALLRLIDQPVADWLVFLPMAGVGAGLIAVVTLLSLPVLWRLMRPDGLRSE</sequence>
<proteinExistence type="predicted"/>
<feature type="transmembrane region" description="Helical" evidence="7">
    <location>
        <begin position="712"/>
        <end position="739"/>
    </location>
</feature>
<dbReference type="GeneID" id="75181624"/>
<feature type="transmembrane region" description="Helical" evidence="7">
    <location>
        <begin position="664"/>
        <end position="685"/>
    </location>
</feature>
<dbReference type="GO" id="GO:0005886">
    <property type="term" value="C:plasma membrane"/>
    <property type="evidence" value="ECO:0007669"/>
    <property type="project" value="UniProtKB-SubCell"/>
</dbReference>
<comment type="subcellular location">
    <subcellularLocation>
        <location evidence="1">Cell membrane</location>
        <topology evidence="1">Multi-pass membrane protein</topology>
    </subcellularLocation>
</comment>
<protein>
    <submittedName>
        <fullName evidence="9">ABC transporter permease</fullName>
    </submittedName>
</protein>